<dbReference type="CDD" id="cd01949">
    <property type="entry name" value="GGDEF"/>
    <property type="match status" value="1"/>
</dbReference>
<sequence>MLDISRALMEPSAMLAFIDHYVKKACSTNRFETRRDVLSFALSITLCVTIAADVLNVVAHYSLDGLGWLPYDVVPAATVGVIISTLVASSLTFSITYVVGLAIHHLTISRATFERLSRTDMLSGLLNRRAFLEEAMRAPANSSLILFDIDKFKSINDQYGHDIGDQAIIAVATNLSEIFAHCKAVARIGGEEFAVLVSALTPTERFALAQRCRELIAAQSFEAGSSRFHVTISGGVADQEDHPTFEALYTACDKALYLAKASGRNRVVHSRDIQSLERPEAHKARVPVKRGSIQK</sequence>
<feature type="transmembrane region" description="Helical" evidence="3">
    <location>
        <begin position="79"/>
        <end position="103"/>
    </location>
</feature>
<name>A0AAE5VNK9_9HYPH</name>
<gene>
    <name evidence="5" type="ORF">CPJ18_17635</name>
</gene>
<evidence type="ECO:0000256" key="2">
    <source>
        <dbReference type="ARBA" id="ARBA00034247"/>
    </source>
</evidence>
<feature type="domain" description="GGDEF" evidence="4">
    <location>
        <begin position="140"/>
        <end position="272"/>
    </location>
</feature>
<keyword evidence="3" id="KW-0472">Membrane</keyword>
<feature type="transmembrane region" description="Helical" evidence="3">
    <location>
        <begin position="37"/>
        <end position="59"/>
    </location>
</feature>
<evidence type="ECO:0000256" key="1">
    <source>
        <dbReference type="ARBA" id="ARBA00012528"/>
    </source>
</evidence>
<accession>A0AAE5VNK9</accession>
<dbReference type="SMART" id="SM00267">
    <property type="entry name" value="GGDEF"/>
    <property type="match status" value="1"/>
</dbReference>
<dbReference type="EC" id="2.7.7.65" evidence="1"/>
<dbReference type="PANTHER" id="PTHR45138">
    <property type="entry name" value="REGULATORY COMPONENTS OF SENSORY TRANSDUCTION SYSTEM"/>
    <property type="match status" value="1"/>
</dbReference>
<dbReference type="EMBL" id="NXEJ01000008">
    <property type="protein sequence ID" value="POO50202.1"/>
    <property type="molecule type" value="Genomic_DNA"/>
</dbReference>
<evidence type="ECO:0000313" key="6">
    <source>
        <dbReference type="Proteomes" id="UP000237447"/>
    </source>
</evidence>
<dbReference type="InterPro" id="IPR000160">
    <property type="entry name" value="GGDEF_dom"/>
</dbReference>
<reference evidence="5 6" key="1">
    <citation type="journal article" date="2018" name="Syst. Appl. Microbiol.">
        <title>Agrobacterium rosae sp. nov., isolated from galls on different agricultural crops.</title>
        <authorList>
            <person name="Kuzmanovic N."/>
            <person name="Pulawska J."/>
            <person name="Smalla K."/>
            <person name="Nesme X."/>
        </authorList>
    </citation>
    <scope>NUCLEOTIDE SEQUENCE [LARGE SCALE GENOMIC DNA]</scope>
    <source>
        <strain evidence="5 6">NCPPB 1650</strain>
    </source>
</reference>
<evidence type="ECO:0000259" key="4">
    <source>
        <dbReference type="PROSITE" id="PS50887"/>
    </source>
</evidence>
<dbReference type="InterPro" id="IPR043128">
    <property type="entry name" value="Rev_trsase/Diguanyl_cyclase"/>
</dbReference>
<dbReference type="AlphaFoldDB" id="A0AAE5VNK9"/>
<proteinExistence type="predicted"/>
<protein>
    <recommendedName>
        <fullName evidence="1">diguanylate cyclase</fullName>
        <ecNumber evidence="1">2.7.7.65</ecNumber>
    </recommendedName>
</protein>
<organism evidence="5 6">
    <name type="scientific">Agrobacterium rosae</name>
    <dbReference type="NCBI Taxonomy" id="1972867"/>
    <lineage>
        <taxon>Bacteria</taxon>
        <taxon>Pseudomonadati</taxon>
        <taxon>Pseudomonadota</taxon>
        <taxon>Alphaproteobacteria</taxon>
        <taxon>Hyphomicrobiales</taxon>
        <taxon>Rhizobiaceae</taxon>
        <taxon>Rhizobium/Agrobacterium group</taxon>
        <taxon>Agrobacterium</taxon>
    </lineage>
</organism>
<dbReference type="SUPFAM" id="SSF55073">
    <property type="entry name" value="Nucleotide cyclase"/>
    <property type="match status" value="1"/>
</dbReference>
<dbReference type="Gene3D" id="3.30.70.270">
    <property type="match status" value="1"/>
</dbReference>
<dbReference type="GO" id="GO:0052621">
    <property type="term" value="F:diguanylate cyclase activity"/>
    <property type="evidence" value="ECO:0007669"/>
    <property type="project" value="UniProtKB-EC"/>
</dbReference>
<dbReference type="Proteomes" id="UP000237447">
    <property type="component" value="Unassembled WGS sequence"/>
</dbReference>
<comment type="caution">
    <text evidence="5">The sequence shown here is derived from an EMBL/GenBank/DDBJ whole genome shotgun (WGS) entry which is preliminary data.</text>
</comment>
<dbReference type="Pfam" id="PF00990">
    <property type="entry name" value="GGDEF"/>
    <property type="match status" value="1"/>
</dbReference>
<keyword evidence="3" id="KW-1133">Transmembrane helix</keyword>
<evidence type="ECO:0000256" key="3">
    <source>
        <dbReference type="SAM" id="Phobius"/>
    </source>
</evidence>
<dbReference type="PROSITE" id="PS50887">
    <property type="entry name" value="GGDEF"/>
    <property type="match status" value="1"/>
</dbReference>
<dbReference type="NCBIfam" id="TIGR00254">
    <property type="entry name" value="GGDEF"/>
    <property type="match status" value="1"/>
</dbReference>
<dbReference type="PANTHER" id="PTHR45138:SF9">
    <property type="entry name" value="DIGUANYLATE CYCLASE DGCM-RELATED"/>
    <property type="match status" value="1"/>
</dbReference>
<comment type="catalytic activity">
    <reaction evidence="2">
        <text>2 GTP = 3',3'-c-di-GMP + 2 diphosphate</text>
        <dbReference type="Rhea" id="RHEA:24898"/>
        <dbReference type="ChEBI" id="CHEBI:33019"/>
        <dbReference type="ChEBI" id="CHEBI:37565"/>
        <dbReference type="ChEBI" id="CHEBI:58805"/>
        <dbReference type="EC" id="2.7.7.65"/>
    </reaction>
</comment>
<dbReference type="InterPro" id="IPR050469">
    <property type="entry name" value="Diguanylate_Cyclase"/>
</dbReference>
<evidence type="ECO:0000313" key="5">
    <source>
        <dbReference type="EMBL" id="POO50202.1"/>
    </source>
</evidence>
<dbReference type="InterPro" id="IPR029787">
    <property type="entry name" value="Nucleotide_cyclase"/>
</dbReference>
<keyword evidence="3" id="KW-0812">Transmembrane</keyword>